<dbReference type="PANTHER" id="PTHR22950:SF340">
    <property type="entry name" value="AMINO ACID TRANSPORTER TRANSMEMBRANE DOMAIN-CONTAINING PROTEIN-RELATED"/>
    <property type="match status" value="1"/>
</dbReference>
<feature type="domain" description="Amino acid transporter transmembrane" evidence="6">
    <location>
        <begin position="17"/>
        <end position="386"/>
    </location>
</feature>
<feature type="transmembrane region" description="Helical" evidence="5">
    <location>
        <begin position="108"/>
        <end position="131"/>
    </location>
</feature>
<feature type="transmembrane region" description="Helical" evidence="5">
    <location>
        <begin position="214"/>
        <end position="235"/>
    </location>
</feature>
<keyword evidence="3 5" id="KW-1133">Transmembrane helix</keyword>
<evidence type="ECO:0000259" key="6">
    <source>
        <dbReference type="Pfam" id="PF01490"/>
    </source>
</evidence>
<dbReference type="PANTHER" id="PTHR22950">
    <property type="entry name" value="AMINO ACID TRANSPORTER"/>
    <property type="match status" value="1"/>
</dbReference>
<keyword evidence="2 5" id="KW-0812">Transmembrane</keyword>
<dbReference type="GO" id="GO:0005774">
    <property type="term" value="C:vacuolar membrane"/>
    <property type="evidence" value="ECO:0007669"/>
    <property type="project" value="TreeGrafter"/>
</dbReference>
<dbReference type="InterPro" id="IPR013057">
    <property type="entry name" value="AA_transpt_TM"/>
</dbReference>
<keyword evidence="4 5" id="KW-0472">Membrane</keyword>
<evidence type="ECO:0000256" key="2">
    <source>
        <dbReference type="ARBA" id="ARBA00022692"/>
    </source>
</evidence>
<comment type="subcellular location">
    <subcellularLocation>
        <location evidence="1">Membrane</location>
        <topology evidence="1">Multi-pass membrane protein</topology>
    </subcellularLocation>
</comment>
<feature type="transmembrane region" description="Helical" evidence="5">
    <location>
        <begin position="146"/>
        <end position="165"/>
    </location>
</feature>
<dbReference type="InParanoid" id="A0A194QM20"/>
<feature type="non-terminal residue" evidence="7">
    <location>
        <position position="1"/>
    </location>
</feature>
<dbReference type="Pfam" id="PF01490">
    <property type="entry name" value="Aa_trans"/>
    <property type="match status" value="1"/>
</dbReference>
<dbReference type="GO" id="GO:0015179">
    <property type="term" value="F:L-amino acid transmembrane transporter activity"/>
    <property type="evidence" value="ECO:0007669"/>
    <property type="project" value="TreeGrafter"/>
</dbReference>
<keyword evidence="8" id="KW-1185">Reference proteome</keyword>
<sequence>EEGDFDPHQHRKIEKPTTYSETMIHMLKGSIGAGILAMPSAVKRLGIIVSIIGLILIGCLATYCILLLIEAQYELCKRWRRGYIAYPKSMMLAVRDGPPSLRWAAMSLYYFVEVVLISWQLGICVIFFVFVAENFKQICDFHGYEASLRLHLCFVLVPTILLNLVKDLKLMTPLSSLSNIVTIFGLILVFFYLIEDDVVLDDEKLRLKRFDDIPIFIGTALFALEAVGVILALEYNMEEPKRFVGMLGLYSIGMITIITLYLIVGVFGYLKYGEEIKATITLNLPQEQKKAQAAKLIFALAIFLTFPLQNFVAYNMVWRRAKKRLPESKHFVTDYCLRVALVIIPWLLAVAVPHLGPFISLFGAFCLSLLGIIFPGLMDLCLWYPNNYGVLHYKYVRDVFIMIPKISFKQSSKKKCPTKIVFPLVRERLLASTLSRNDLGDALSDTFVQESVQPKAYFSSKPPSEPVQVIIEPRIMNDLDYKFNSSTSYESRCELNVTSSLSTLAERPASRNSLAVVDRILSSLLSTLPLVDSPSEVSTYRFVSQYYDNKLFSGQFPWGIVANISTRKKKVLSKKRWMGSMRALRESHLRLMMRQIRQLRQIERLDRSLKRVCSVRVHCDNDLT</sequence>
<feature type="transmembrane region" description="Helical" evidence="5">
    <location>
        <begin position="45"/>
        <end position="69"/>
    </location>
</feature>
<proteinExistence type="predicted"/>
<feature type="transmembrane region" description="Helical" evidence="5">
    <location>
        <begin position="292"/>
        <end position="314"/>
    </location>
</feature>
<organism evidence="7 8">
    <name type="scientific">Papilio machaon</name>
    <name type="common">Old World swallowtail butterfly</name>
    <dbReference type="NCBI Taxonomy" id="76193"/>
    <lineage>
        <taxon>Eukaryota</taxon>
        <taxon>Metazoa</taxon>
        <taxon>Ecdysozoa</taxon>
        <taxon>Arthropoda</taxon>
        <taxon>Hexapoda</taxon>
        <taxon>Insecta</taxon>
        <taxon>Pterygota</taxon>
        <taxon>Neoptera</taxon>
        <taxon>Endopterygota</taxon>
        <taxon>Lepidoptera</taxon>
        <taxon>Glossata</taxon>
        <taxon>Ditrysia</taxon>
        <taxon>Papilionoidea</taxon>
        <taxon>Papilionidae</taxon>
        <taxon>Papilioninae</taxon>
        <taxon>Papilio</taxon>
    </lineage>
</organism>
<evidence type="ECO:0000256" key="3">
    <source>
        <dbReference type="ARBA" id="ARBA00022989"/>
    </source>
</evidence>
<gene>
    <name evidence="7" type="ORF">RR48_14148</name>
</gene>
<evidence type="ECO:0000256" key="4">
    <source>
        <dbReference type="ARBA" id="ARBA00023136"/>
    </source>
</evidence>
<evidence type="ECO:0000313" key="7">
    <source>
        <dbReference type="EMBL" id="KPJ06409.1"/>
    </source>
</evidence>
<reference evidence="7 8" key="1">
    <citation type="journal article" date="2015" name="Nat. Commun.">
        <title>Outbred genome sequencing and CRISPR/Cas9 gene editing in butterflies.</title>
        <authorList>
            <person name="Li X."/>
            <person name="Fan D."/>
            <person name="Zhang W."/>
            <person name="Liu G."/>
            <person name="Zhang L."/>
            <person name="Zhao L."/>
            <person name="Fang X."/>
            <person name="Chen L."/>
            <person name="Dong Y."/>
            <person name="Chen Y."/>
            <person name="Ding Y."/>
            <person name="Zhao R."/>
            <person name="Feng M."/>
            <person name="Zhu Y."/>
            <person name="Feng Y."/>
            <person name="Jiang X."/>
            <person name="Zhu D."/>
            <person name="Xiang H."/>
            <person name="Feng X."/>
            <person name="Li S."/>
            <person name="Wang J."/>
            <person name="Zhang G."/>
            <person name="Kronforst M.R."/>
            <person name="Wang W."/>
        </authorList>
    </citation>
    <scope>NUCLEOTIDE SEQUENCE [LARGE SCALE GENOMIC DNA]</scope>
    <source>
        <strain evidence="7">Ya'a_city_454_Pm</strain>
        <tissue evidence="7">Whole body</tissue>
    </source>
</reference>
<dbReference type="AlphaFoldDB" id="A0A194QM20"/>
<feature type="transmembrane region" description="Helical" evidence="5">
    <location>
        <begin position="335"/>
        <end position="352"/>
    </location>
</feature>
<feature type="transmembrane region" description="Helical" evidence="5">
    <location>
        <begin position="247"/>
        <end position="272"/>
    </location>
</feature>
<protein>
    <submittedName>
        <fullName evidence="7">Proton-coupled amino acid transporter 1</fullName>
    </submittedName>
</protein>
<dbReference type="EMBL" id="KQ461196">
    <property type="protein sequence ID" value="KPJ06409.1"/>
    <property type="molecule type" value="Genomic_DNA"/>
</dbReference>
<evidence type="ECO:0000256" key="5">
    <source>
        <dbReference type="SAM" id="Phobius"/>
    </source>
</evidence>
<dbReference type="Proteomes" id="UP000053240">
    <property type="component" value="Unassembled WGS sequence"/>
</dbReference>
<evidence type="ECO:0000256" key="1">
    <source>
        <dbReference type="ARBA" id="ARBA00004141"/>
    </source>
</evidence>
<name>A0A194QM20_PAPMA</name>
<feature type="transmembrane region" description="Helical" evidence="5">
    <location>
        <begin position="177"/>
        <end position="194"/>
    </location>
</feature>
<evidence type="ECO:0000313" key="8">
    <source>
        <dbReference type="Proteomes" id="UP000053240"/>
    </source>
</evidence>
<accession>A0A194QM20</accession>